<sequence>MMKGTFRARDETPGLRINARADVAERLTPPSLTRKHRQGERQGEIEREKETSTCSTHESSRISEERSRPAAGGTNLPLQHRVDWISELYSIIRQPGGSEACRSASSKVLREYRESNQALMDYFDLLINKIEEFREMIWVT</sequence>
<feature type="compositionally biased region" description="Basic and acidic residues" evidence="1">
    <location>
        <begin position="58"/>
        <end position="68"/>
    </location>
</feature>
<evidence type="ECO:0000313" key="3">
    <source>
        <dbReference type="Proteomes" id="UP001432146"/>
    </source>
</evidence>
<evidence type="ECO:0000256" key="1">
    <source>
        <dbReference type="SAM" id="MobiDB-lite"/>
    </source>
</evidence>
<proteinExistence type="predicted"/>
<feature type="region of interest" description="Disordered" evidence="1">
    <location>
        <begin position="1"/>
        <end position="76"/>
    </location>
</feature>
<name>A0AAW0ZR82_9HYME</name>
<protein>
    <submittedName>
        <fullName evidence="2">Uncharacterized protein</fullName>
    </submittedName>
</protein>
<comment type="caution">
    <text evidence="2">The sequence shown here is derived from an EMBL/GenBank/DDBJ whole genome shotgun (WGS) entry which is preliminary data.</text>
</comment>
<gene>
    <name evidence="2" type="ORF">QLX08_007041</name>
</gene>
<dbReference type="EMBL" id="JAWNGG020000130">
    <property type="protein sequence ID" value="KAK9300195.1"/>
    <property type="molecule type" value="Genomic_DNA"/>
</dbReference>
<keyword evidence="3" id="KW-1185">Reference proteome</keyword>
<dbReference type="AlphaFoldDB" id="A0AAW0ZR82"/>
<feature type="compositionally biased region" description="Basic and acidic residues" evidence="1">
    <location>
        <begin position="39"/>
        <end position="51"/>
    </location>
</feature>
<evidence type="ECO:0000313" key="2">
    <source>
        <dbReference type="EMBL" id="KAK9300195.1"/>
    </source>
</evidence>
<accession>A0AAW0ZR82</accession>
<reference evidence="2 3" key="1">
    <citation type="submission" date="2024-05" db="EMBL/GenBank/DDBJ databases">
        <title>The nuclear and mitochondrial genome assemblies of Tetragonisca angustula (Apidae: Meliponini), a tiny yet remarkable pollinator in the Neotropics.</title>
        <authorList>
            <person name="Ferrari R."/>
            <person name="Ricardo P.C."/>
            <person name="Dias F.C."/>
            <person name="Araujo N.S."/>
            <person name="Soares D.O."/>
            <person name="Zhou Q.-S."/>
            <person name="Zhu C.-D."/>
            <person name="Coutinho L."/>
            <person name="Airas M.C."/>
            <person name="Batista T.M."/>
        </authorList>
    </citation>
    <scope>NUCLEOTIDE SEQUENCE [LARGE SCALE GENOMIC DNA]</scope>
    <source>
        <strain evidence="2">ASF017062</strain>
        <tissue evidence="2">Abdomen</tissue>
    </source>
</reference>
<dbReference type="Proteomes" id="UP001432146">
    <property type="component" value="Unassembled WGS sequence"/>
</dbReference>
<organism evidence="2 3">
    <name type="scientific">Tetragonisca angustula</name>
    <dbReference type="NCBI Taxonomy" id="166442"/>
    <lineage>
        <taxon>Eukaryota</taxon>
        <taxon>Metazoa</taxon>
        <taxon>Ecdysozoa</taxon>
        <taxon>Arthropoda</taxon>
        <taxon>Hexapoda</taxon>
        <taxon>Insecta</taxon>
        <taxon>Pterygota</taxon>
        <taxon>Neoptera</taxon>
        <taxon>Endopterygota</taxon>
        <taxon>Hymenoptera</taxon>
        <taxon>Apocrita</taxon>
        <taxon>Aculeata</taxon>
        <taxon>Apoidea</taxon>
        <taxon>Anthophila</taxon>
        <taxon>Apidae</taxon>
        <taxon>Tetragonisca</taxon>
    </lineage>
</organism>